<dbReference type="RefSeq" id="WP_028493742.1">
    <property type="nucleotide sequence ID" value="NZ_CP046617.1"/>
</dbReference>
<dbReference type="InterPro" id="IPR027417">
    <property type="entry name" value="P-loop_NTPase"/>
</dbReference>
<sequence>MRGMEPLAERLRPRSLDEVLGQPHLTGPQGLLRRMLEAKRLSSMVLFGPPGTGKTTLAQILAEGVGKPFLRLSAVEAGVKEVRAVVERARREGGLVLFLDEVHRFNRTQQDALLPHLESGLLTLIGATAENPAFELTPALRSRLRFFPLKPLQEADLLALLRRALEDPRGLPGTPYEEEALRLLARAAEGDARFALNTLELAASFGRVDLKSVREALGAERFGMDREGDRFYDLVSALHKSLRGSHVDAALYYLARLLKGGADPRYLARRLIRVALEDVGLADPLALRLTVAAKEAYEALGSPEGELALVEATVYLALAPKSHSLYAAWKRAEEAARAHPEAPVPLNLRNAPTGLARALGHGEGYAYYHEDKEGSFAQRYLPEGLEGLLLFQAQGEGWEERVRARLAQLRARFQGGSEGPPPDR</sequence>
<feature type="domain" description="AAA+ ATPase" evidence="4">
    <location>
        <begin position="40"/>
        <end position="152"/>
    </location>
</feature>
<proteinExistence type="inferred from homology"/>
<dbReference type="PANTHER" id="PTHR13779:SF7">
    <property type="entry name" value="ATPASE WRNIP1"/>
    <property type="match status" value="1"/>
</dbReference>
<name>A0ABY7RN26_9DEIN</name>
<keyword evidence="2" id="KW-0547">Nucleotide-binding</keyword>
<dbReference type="SUPFAM" id="SSF48019">
    <property type="entry name" value="post-AAA+ oligomerization domain-like"/>
    <property type="match status" value="1"/>
</dbReference>
<dbReference type="Pfam" id="PF12002">
    <property type="entry name" value="MgsA_C"/>
    <property type="match status" value="1"/>
</dbReference>
<dbReference type="InterPro" id="IPR003959">
    <property type="entry name" value="ATPase_AAA_core"/>
</dbReference>
<dbReference type="SMART" id="SM00382">
    <property type="entry name" value="AAA"/>
    <property type="match status" value="1"/>
</dbReference>
<evidence type="ECO:0000259" key="4">
    <source>
        <dbReference type="SMART" id="SM00382"/>
    </source>
</evidence>
<evidence type="ECO:0000256" key="2">
    <source>
        <dbReference type="ARBA" id="ARBA00022741"/>
    </source>
</evidence>
<organism evidence="5 6">
    <name type="scientific">Thermus antranikianii</name>
    <dbReference type="NCBI Taxonomy" id="88190"/>
    <lineage>
        <taxon>Bacteria</taxon>
        <taxon>Thermotogati</taxon>
        <taxon>Deinococcota</taxon>
        <taxon>Deinococci</taxon>
        <taxon>Thermales</taxon>
        <taxon>Thermaceae</taxon>
        <taxon>Thermus</taxon>
    </lineage>
</organism>
<keyword evidence="6" id="KW-1185">Reference proteome</keyword>
<dbReference type="PANTHER" id="PTHR13779">
    <property type="entry name" value="WERNER HELICASE-INTERACTING PROTEIN 1 FAMILY MEMBER"/>
    <property type="match status" value="1"/>
</dbReference>
<dbReference type="Pfam" id="PF00004">
    <property type="entry name" value="AAA"/>
    <property type="match status" value="1"/>
</dbReference>
<dbReference type="SUPFAM" id="SSF52540">
    <property type="entry name" value="P-loop containing nucleoside triphosphate hydrolases"/>
    <property type="match status" value="1"/>
</dbReference>
<dbReference type="CDD" id="cd00009">
    <property type="entry name" value="AAA"/>
    <property type="match status" value="1"/>
</dbReference>
<accession>A0ABY7RN26</accession>
<dbReference type="Gene3D" id="3.40.50.300">
    <property type="entry name" value="P-loop containing nucleotide triphosphate hydrolases"/>
    <property type="match status" value="1"/>
</dbReference>
<dbReference type="Pfam" id="PF16193">
    <property type="entry name" value="AAA_assoc_2"/>
    <property type="match status" value="1"/>
</dbReference>
<gene>
    <name evidence="5" type="ORF">GO600_00845</name>
</gene>
<dbReference type="InterPro" id="IPR021886">
    <property type="entry name" value="MgsA_C"/>
</dbReference>
<evidence type="ECO:0000256" key="1">
    <source>
        <dbReference type="ARBA" id="ARBA00008959"/>
    </source>
</evidence>
<dbReference type="Gene3D" id="1.10.8.60">
    <property type="match status" value="1"/>
</dbReference>
<reference evidence="5 6" key="1">
    <citation type="submission" date="2019-12" db="EMBL/GenBank/DDBJ databases">
        <authorList>
            <person name="An T."/>
        </authorList>
    </citation>
    <scope>NUCLEOTIDE SEQUENCE [LARGE SCALE GENOMIC DNA]</scope>
    <source>
        <strain evidence="5 6">JCM 19900</strain>
    </source>
</reference>
<dbReference type="InterPro" id="IPR032423">
    <property type="entry name" value="AAA_assoc_2"/>
</dbReference>
<keyword evidence="3" id="KW-0067">ATP-binding</keyword>
<comment type="similarity">
    <text evidence="1">Belongs to the AAA ATPase family. RarA/MGS1/WRNIP1 subfamily.</text>
</comment>
<dbReference type="Gene3D" id="1.20.272.10">
    <property type="match status" value="1"/>
</dbReference>
<evidence type="ECO:0000313" key="5">
    <source>
        <dbReference type="EMBL" id="WCM38772.1"/>
    </source>
</evidence>
<protein>
    <submittedName>
        <fullName evidence="5">AAA family ATPase</fullName>
    </submittedName>
</protein>
<dbReference type="InterPro" id="IPR051314">
    <property type="entry name" value="AAA_ATPase_RarA/MGS1/WRNIP1"/>
</dbReference>
<dbReference type="InterPro" id="IPR008921">
    <property type="entry name" value="DNA_pol3_clamp-load_cplx_C"/>
</dbReference>
<evidence type="ECO:0000313" key="6">
    <source>
        <dbReference type="Proteomes" id="UP001317488"/>
    </source>
</evidence>
<evidence type="ECO:0000256" key="3">
    <source>
        <dbReference type="ARBA" id="ARBA00022840"/>
    </source>
</evidence>
<dbReference type="EMBL" id="CP046617">
    <property type="protein sequence ID" value="WCM38772.1"/>
    <property type="molecule type" value="Genomic_DNA"/>
</dbReference>
<dbReference type="InterPro" id="IPR003593">
    <property type="entry name" value="AAA+_ATPase"/>
</dbReference>
<dbReference type="Gene3D" id="1.10.3710.10">
    <property type="entry name" value="DNA polymerase III clamp loader subunits, C-terminal domain"/>
    <property type="match status" value="1"/>
</dbReference>
<dbReference type="Proteomes" id="UP001317488">
    <property type="component" value="Chromosome"/>
</dbReference>